<organism evidence="1 2">
    <name type="scientific">Decorospora gaudefroyi</name>
    <dbReference type="NCBI Taxonomy" id="184978"/>
    <lineage>
        <taxon>Eukaryota</taxon>
        <taxon>Fungi</taxon>
        <taxon>Dikarya</taxon>
        <taxon>Ascomycota</taxon>
        <taxon>Pezizomycotina</taxon>
        <taxon>Dothideomycetes</taxon>
        <taxon>Pleosporomycetidae</taxon>
        <taxon>Pleosporales</taxon>
        <taxon>Pleosporineae</taxon>
        <taxon>Pleosporaceae</taxon>
        <taxon>Decorospora</taxon>
    </lineage>
</organism>
<evidence type="ECO:0000313" key="2">
    <source>
        <dbReference type="Proteomes" id="UP000800040"/>
    </source>
</evidence>
<feature type="non-terminal residue" evidence="1">
    <location>
        <position position="68"/>
    </location>
</feature>
<accession>A0A6A5KG17</accession>
<keyword evidence="2" id="KW-1185">Reference proteome</keyword>
<proteinExistence type="predicted"/>
<evidence type="ECO:0000313" key="1">
    <source>
        <dbReference type="EMBL" id="KAF1834272.1"/>
    </source>
</evidence>
<name>A0A6A5KG17_9PLEO</name>
<reference evidence="1" key="1">
    <citation type="submission" date="2020-01" db="EMBL/GenBank/DDBJ databases">
        <authorList>
            <consortium name="DOE Joint Genome Institute"/>
            <person name="Haridas S."/>
            <person name="Albert R."/>
            <person name="Binder M."/>
            <person name="Bloem J."/>
            <person name="Labutti K."/>
            <person name="Salamov A."/>
            <person name="Andreopoulos B."/>
            <person name="Baker S.E."/>
            <person name="Barry K."/>
            <person name="Bills G."/>
            <person name="Bluhm B.H."/>
            <person name="Cannon C."/>
            <person name="Castanera R."/>
            <person name="Culley D.E."/>
            <person name="Daum C."/>
            <person name="Ezra D."/>
            <person name="Gonzalez J.B."/>
            <person name="Henrissat B."/>
            <person name="Kuo A."/>
            <person name="Liang C."/>
            <person name="Lipzen A."/>
            <person name="Lutzoni F."/>
            <person name="Magnuson J."/>
            <person name="Mondo S."/>
            <person name="Nolan M."/>
            <person name="Ohm R."/>
            <person name="Pangilinan J."/>
            <person name="Park H.-J."/>
            <person name="Ramirez L."/>
            <person name="Alfaro M."/>
            <person name="Sun H."/>
            <person name="Tritt A."/>
            <person name="Yoshinaga Y."/>
            <person name="Zwiers L.-H."/>
            <person name="Turgeon B.G."/>
            <person name="Goodwin S.B."/>
            <person name="Spatafora J.W."/>
            <person name="Crous P.W."/>
            <person name="Grigoriev I.V."/>
        </authorList>
    </citation>
    <scope>NUCLEOTIDE SEQUENCE</scope>
    <source>
        <strain evidence="1">P77</strain>
    </source>
</reference>
<dbReference type="OrthoDB" id="3768101at2759"/>
<protein>
    <submittedName>
        <fullName evidence="1">Uncharacterized protein</fullName>
    </submittedName>
</protein>
<dbReference type="AlphaFoldDB" id="A0A6A5KG17"/>
<sequence length="68" mass="7691">MQMAQSIIPSDNLLAIQTATYLKNRAPHSADKLHRTPYELLHGVKPYIGHLHLFGADCYVHIPVEARK</sequence>
<dbReference type="Proteomes" id="UP000800040">
    <property type="component" value="Unassembled WGS sequence"/>
</dbReference>
<gene>
    <name evidence="1" type="ORF">BDW02DRAFT_525662</name>
</gene>
<dbReference type="EMBL" id="ML975304">
    <property type="protein sequence ID" value="KAF1834272.1"/>
    <property type="molecule type" value="Genomic_DNA"/>
</dbReference>